<organism evidence="1 2">
    <name type="scientific">Ferirhizobium litorale</name>
    <dbReference type="NCBI Taxonomy" id="2927786"/>
    <lineage>
        <taxon>Bacteria</taxon>
        <taxon>Pseudomonadati</taxon>
        <taxon>Pseudomonadota</taxon>
        <taxon>Alphaproteobacteria</taxon>
        <taxon>Hyphomicrobiales</taxon>
        <taxon>Rhizobiaceae</taxon>
        <taxon>Ferirhizobium</taxon>
    </lineage>
</organism>
<evidence type="ECO:0000313" key="2">
    <source>
        <dbReference type="Proteomes" id="UP001161580"/>
    </source>
</evidence>
<dbReference type="EMBL" id="JALDYZ010000001">
    <property type="protein sequence ID" value="MDI7920722.1"/>
    <property type="molecule type" value="Genomic_DNA"/>
</dbReference>
<dbReference type="RefSeq" id="WP_311784890.1">
    <property type="nucleotide sequence ID" value="NZ_JALDYY010000001.1"/>
</dbReference>
<dbReference type="InterPro" id="IPR010466">
    <property type="entry name" value="DUF1058"/>
</dbReference>
<dbReference type="Gene3D" id="2.30.30.40">
    <property type="entry name" value="SH3 Domains"/>
    <property type="match status" value="1"/>
</dbReference>
<name>A0AAE3Q7L9_9HYPH</name>
<dbReference type="Proteomes" id="UP001161580">
    <property type="component" value="Unassembled WGS sequence"/>
</dbReference>
<comment type="caution">
    <text evidence="1">The sequence shown here is derived from an EMBL/GenBank/DDBJ whole genome shotgun (WGS) entry which is preliminary data.</text>
</comment>
<dbReference type="AlphaFoldDB" id="A0AAE3Q7L9"/>
<accession>A0AAE3Q7L9</accession>
<sequence>MSRSLLPIGAAVVSLLVLPIAAIAFSHRPAGAAPATAIMPPGSTKGRETGLPVPRYVSLKSGNARMRIGPSFDYGTKWIYLKAGLPLEITAEYDNWRQVRDPDGIAGWMHRILLSSRRSAVVGPWLKAPVALRAGASAKSPVTAKLAASVLLDLDGCDGSWCAVEVKGRDVSGFVRQSNLWGVYPSEVIR</sequence>
<proteinExistence type="predicted"/>
<evidence type="ECO:0000313" key="1">
    <source>
        <dbReference type="EMBL" id="MDI7920722.1"/>
    </source>
</evidence>
<keyword evidence="2" id="KW-1185">Reference proteome</keyword>
<dbReference type="Pfam" id="PF06347">
    <property type="entry name" value="SH3_4"/>
    <property type="match status" value="2"/>
</dbReference>
<protein>
    <submittedName>
        <fullName evidence="1">SH3 domain-containing protein</fullName>
    </submittedName>
</protein>
<reference evidence="1" key="1">
    <citation type="submission" date="2022-03" db="EMBL/GenBank/DDBJ databases">
        <title>Fererhizobium litorale gen. nov., sp. nov., isolated from sandy sediments of the Sea of Japan seashore.</title>
        <authorList>
            <person name="Romanenko L."/>
            <person name="Kurilenko V."/>
            <person name="Otstavnykh N."/>
            <person name="Svetashev V."/>
            <person name="Tekutyeva L."/>
            <person name="Isaeva M."/>
            <person name="Mikhailov V."/>
        </authorList>
    </citation>
    <scope>NUCLEOTIDE SEQUENCE</scope>
    <source>
        <strain evidence="1">KMM 9576</strain>
    </source>
</reference>
<gene>
    <name evidence="1" type="ORF">MRS75_01340</name>
</gene>